<dbReference type="GeneID" id="62759648"/>
<evidence type="ECO:0000313" key="2">
    <source>
        <dbReference type="Proteomes" id="UP000260943"/>
    </source>
</evidence>
<protein>
    <submittedName>
        <fullName evidence="1">NYN domain-containing protein</fullName>
    </submittedName>
</protein>
<sequence length="239" mass="25774">MTKKNRAKSKAKRFGESSVRETVQSSTYGVGGVYGAPGSYSPGNAFGGPGVPPRGVNAMGKKELLVVDGYNIIHATPKYERLIYDRSDEPYTSDVFDSARMALIADVAAFAQGSYEAVIVFDGAGNVSPDRPNISQAGIRIEFSPTGVSADTVVQQLCNEAREEGRACSVVTSDGTIQATVMGKGVTRISARMLVEEIDTIEREFQAMRDEEPAMKLTLGSRLSPETRAKLDKLRGRVR</sequence>
<proteinExistence type="predicted"/>
<dbReference type="Proteomes" id="UP000260943">
    <property type="component" value="Unassembled WGS sequence"/>
</dbReference>
<dbReference type="AlphaFoldDB" id="A0A3E4QYM2"/>
<dbReference type="EMBL" id="QSRJ01000001">
    <property type="protein sequence ID" value="RGL12300.1"/>
    <property type="molecule type" value="Genomic_DNA"/>
</dbReference>
<organism evidence="1 2">
    <name type="scientific">Collinsella tanakaei</name>
    <dbReference type="NCBI Taxonomy" id="626935"/>
    <lineage>
        <taxon>Bacteria</taxon>
        <taxon>Bacillati</taxon>
        <taxon>Actinomycetota</taxon>
        <taxon>Coriobacteriia</taxon>
        <taxon>Coriobacteriales</taxon>
        <taxon>Coriobacteriaceae</taxon>
        <taxon>Collinsella</taxon>
    </lineage>
</organism>
<comment type="caution">
    <text evidence="1">The sequence shown here is derived from an EMBL/GenBank/DDBJ whole genome shotgun (WGS) entry which is preliminary data.</text>
</comment>
<name>A0A3E4QYM2_9ACTN</name>
<dbReference type="RefSeq" id="WP_009141993.1">
    <property type="nucleotide sequence ID" value="NZ_CABKQG010000007.1"/>
</dbReference>
<accession>A0A3E4QYM2</accession>
<dbReference type="Pfam" id="PF05991">
    <property type="entry name" value="NYN_YacP"/>
    <property type="match status" value="1"/>
</dbReference>
<dbReference type="PANTHER" id="PTHR34547">
    <property type="entry name" value="YACP-LIKE NYN DOMAIN PROTEIN"/>
    <property type="match status" value="1"/>
</dbReference>
<gene>
    <name evidence="1" type="ORF">DXC81_01190</name>
</gene>
<dbReference type="InterPro" id="IPR010298">
    <property type="entry name" value="YacP-like"/>
</dbReference>
<dbReference type="PANTHER" id="PTHR34547:SF1">
    <property type="entry name" value="YACP-LIKE NYN DOMAIN PROTEIN"/>
    <property type="match status" value="1"/>
</dbReference>
<reference evidence="1 2" key="1">
    <citation type="submission" date="2018-08" db="EMBL/GenBank/DDBJ databases">
        <title>A genome reference for cultivated species of the human gut microbiota.</title>
        <authorList>
            <person name="Zou Y."/>
            <person name="Xue W."/>
            <person name="Luo G."/>
        </authorList>
    </citation>
    <scope>NUCLEOTIDE SEQUENCE [LARGE SCALE GENOMIC DNA]</scope>
    <source>
        <strain evidence="1 2">TF08-14</strain>
    </source>
</reference>
<evidence type="ECO:0000313" key="1">
    <source>
        <dbReference type="EMBL" id="RGL12300.1"/>
    </source>
</evidence>